<organism evidence="1 2">
    <name type="scientific">Datura stramonium</name>
    <name type="common">Jimsonweed</name>
    <name type="synonym">Common thornapple</name>
    <dbReference type="NCBI Taxonomy" id="4076"/>
    <lineage>
        <taxon>Eukaryota</taxon>
        <taxon>Viridiplantae</taxon>
        <taxon>Streptophyta</taxon>
        <taxon>Embryophyta</taxon>
        <taxon>Tracheophyta</taxon>
        <taxon>Spermatophyta</taxon>
        <taxon>Magnoliopsida</taxon>
        <taxon>eudicotyledons</taxon>
        <taxon>Gunneridae</taxon>
        <taxon>Pentapetalae</taxon>
        <taxon>asterids</taxon>
        <taxon>lamiids</taxon>
        <taxon>Solanales</taxon>
        <taxon>Solanaceae</taxon>
        <taxon>Solanoideae</taxon>
        <taxon>Datureae</taxon>
        <taxon>Datura</taxon>
    </lineage>
</organism>
<dbReference type="Proteomes" id="UP000823775">
    <property type="component" value="Unassembled WGS sequence"/>
</dbReference>
<evidence type="ECO:0000313" key="1">
    <source>
        <dbReference type="EMBL" id="MCD9642659.1"/>
    </source>
</evidence>
<dbReference type="EMBL" id="JACEIK010003680">
    <property type="protein sequence ID" value="MCD9642659.1"/>
    <property type="molecule type" value="Genomic_DNA"/>
</dbReference>
<sequence length="80" mass="8770">QLPVLHGPSVGPQLKDSMIMRAVALASVVRCRPTKGPPITTDGRKFLITSALAPASRHRSIPRFISQDKRQITINQHFAS</sequence>
<protein>
    <submittedName>
        <fullName evidence="1">Uncharacterized protein</fullName>
    </submittedName>
</protein>
<evidence type="ECO:0000313" key="2">
    <source>
        <dbReference type="Proteomes" id="UP000823775"/>
    </source>
</evidence>
<proteinExistence type="predicted"/>
<name>A0ABS8V734_DATST</name>
<feature type="non-terminal residue" evidence="1">
    <location>
        <position position="80"/>
    </location>
</feature>
<reference evidence="1 2" key="1">
    <citation type="journal article" date="2021" name="BMC Genomics">
        <title>Datura genome reveals duplications of psychoactive alkaloid biosynthetic genes and high mutation rate following tissue culture.</title>
        <authorList>
            <person name="Rajewski A."/>
            <person name="Carter-House D."/>
            <person name="Stajich J."/>
            <person name="Litt A."/>
        </authorList>
    </citation>
    <scope>NUCLEOTIDE SEQUENCE [LARGE SCALE GENOMIC DNA]</scope>
    <source>
        <strain evidence="1">AR-01</strain>
    </source>
</reference>
<feature type="non-terminal residue" evidence="1">
    <location>
        <position position="1"/>
    </location>
</feature>
<gene>
    <name evidence="1" type="ORF">HAX54_029566</name>
</gene>
<keyword evidence="2" id="KW-1185">Reference proteome</keyword>
<accession>A0ABS8V734</accession>
<comment type="caution">
    <text evidence="1">The sequence shown here is derived from an EMBL/GenBank/DDBJ whole genome shotgun (WGS) entry which is preliminary data.</text>
</comment>